<feature type="compositionally biased region" description="Low complexity" evidence="1">
    <location>
        <begin position="382"/>
        <end position="391"/>
    </location>
</feature>
<dbReference type="Proteomes" id="UP000184076">
    <property type="component" value="Unassembled WGS sequence"/>
</dbReference>
<feature type="compositionally biased region" description="Basic and acidic residues" evidence="1">
    <location>
        <begin position="310"/>
        <end position="339"/>
    </location>
</feature>
<keyword evidence="3" id="KW-1185">Reference proteome</keyword>
<gene>
    <name evidence="2" type="ORF">SAMN02745206_00894</name>
</gene>
<proteinExistence type="predicted"/>
<name>A0A1M4WL57_9BACT</name>
<reference evidence="3" key="1">
    <citation type="submission" date="2016-11" db="EMBL/GenBank/DDBJ databases">
        <authorList>
            <person name="Varghese N."/>
            <person name="Submissions S."/>
        </authorList>
    </citation>
    <scope>NUCLEOTIDE SEQUENCE [LARGE SCALE GENOMIC DNA]</scope>
    <source>
        <strain evidence="3">DSM 9756</strain>
    </source>
</reference>
<feature type="compositionally biased region" description="Basic and acidic residues" evidence="1">
    <location>
        <begin position="392"/>
        <end position="403"/>
    </location>
</feature>
<protein>
    <submittedName>
        <fullName evidence="2">Uncharacterized protein</fullName>
    </submittedName>
</protein>
<dbReference type="RefSeq" id="WP_073037345.1">
    <property type="nucleotide sequence ID" value="NZ_FQVB01000007.1"/>
</dbReference>
<accession>A0A1M4WL57</accession>
<feature type="compositionally biased region" description="Basic and acidic residues" evidence="1">
    <location>
        <begin position="266"/>
        <end position="278"/>
    </location>
</feature>
<sequence length="794" mass="87868">MDCRIGKLRVRAARDTPVARVVHCLENALRTASFPGMGSGALVVVRSLALRIGTDPMGFVSASRVLDQTIQRLTREAVPAWSPAAGSAPAVWFRDALDPPALLALRLVQGRRAAEWFWKSAVPGWRDGFSRPAGLRYLVKKAGRLHPARPAVARLIATLQGAGRLDPLLEALDREDGEELLRLFGTGNEISPYLGFGAGPFQSLLNRLNAEWRSVLDRWSARWGEDDPRTLWLTAVALWILRPGEMELRWSTPAFPPPAPASQPERSQHTVQEPKDPTGHSLLEQATRPSIPDPHSREGEIRPLSIEGGPSREEKVRREESSPWKDRGRRTDPTRKEGGKAQGVERTPPDGGLRSLPLPESTARATLFPPAGDSQVEGKSLEGGPAAPPVAAHHEAFDGDARRYATPTESARRNPPPSIPSETSGETDPKGAGPVEKRRPSGECRLVRETEPEKASYPKESGKKFPRNVPQPEEEDGLSLAGVPPSFEPGKAPEAPLEDFKGREGPRAPGRGPIGKDARTDPAAGRDFSFFQQTRWSSFAGFLFILGIFRALSLEDLFCRHPFFAGQAAGIRFLKYMARLLSLPEDDPHFILLEQLDLSPEKSFGRPGGVLPRTIPNCGEPQDKGPLDEALRQETGFFPIFEPPAAWMRLLEERPRALRRLGLHTRPAGEGFRMLTDRTGRLLFGISAVPGRDVRPPGTQARMPDLNHEESRDWVLEGVFRAARFAASLFLWRREGLTFRKMAQRPGRIVAGPTHVDVFLPLYRIDVRIRRLGLDVNPGWVPWLARVITFHYGD</sequence>
<organism evidence="2 3">
    <name type="scientific">Desulfacinum infernum DSM 9756</name>
    <dbReference type="NCBI Taxonomy" id="1121391"/>
    <lineage>
        <taxon>Bacteria</taxon>
        <taxon>Pseudomonadati</taxon>
        <taxon>Thermodesulfobacteriota</taxon>
        <taxon>Syntrophobacteria</taxon>
        <taxon>Syntrophobacterales</taxon>
        <taxon>Syntrophobacteraceae</taxon>
        <taxon>Desulfacinum</taxon>
    </lineage>
</organism>
<evidence type="ECO:0000313" key="3">
    <source>
        <dbReference type="Proteomes" id="UP000184076"/>
    </source>
</evidence>
<dbReference type="OrthoDB" id="5525274at2"/>
<evidence type="ECO:0000313" key="2">
    <source>
        <dbReference type="EMBL" id="SHE81890.1"/>
    </source>
</evidence>
<feature type="compositionally biased region" description="Basic and acidic residues" evidence="1">
    <location>
        <begin position="435"/>
        <end position="463"/>
    </location>
</feature>
<dbReference type="EMBL" id="FQVB01000007">
    <property type="protein sequence ID" value="SHE81890.1"/>
    <property type="molecule type" value="Genomic_DNA"/>
</dbReference>
<feature type="region of interest" description="Disordered" evidence="1">
    <location>
        <begin position="251"/>
        <end position="521"/>
    </location>
</feature>
<evidence type="ECO:0000256" key="1">
    <source>
        <dbReference type="SAM" id="MobiDB-lite"/>
    </source>
</evidence>
<dbReference type="STRING" id="1121391.SAMN02745206_00894"/>
<dbReference type="AlphaFoldDB" id="A0A1M4WL57"/>